<organism evidence="3 4">
    <name type="scientific">Rhizoctonia solani</name>
    <dbReference type="NCBI Taxonomy" id="456999"/>
    <lineage>
        <taxon>Eukaryota</taxon>
        <taxon>Fungi</taxon>
        <taxon>Dikarya</taxon>
        <taxon>Basidiomycota</taxon>
        <taxon>Agaricomycotina</taxon>
        <taxon>Agaricomycetes</taxon>
        <taxon>Cantharellales</taxon>
        <taxon>Ceratobasidiaceae</taxon>
        <taxon>Rhizoctonia</taxon>
    </lineage>
</organism>
<dbReference type="Proteomes" id="UP000663846">
    <property type="component" value="Unassembled WGS sequence"/>
</dbReference>
<dbReference type="GO" id="GO:0005524">
    <property type="term" value="F:ATP binding"/>
    <property type="evidence" value="ECO:0007669"/>
    <property type="project" value="InterPro"/>
</dbReference>
<sequence>MPYAKHTEIISSVYSKFESAKSSGALLFYPSTRSRATERGFSFEITICPALQKKPAQPAPNFAKADRPDPFAPPYVPDLFIGELKDELEGDEYVILFNKFSVIPGHFLMVTKGFQPQNSPLTPPELTQAYLLIRASQKSKSPVFAFYNCGVDSGASQPHKHIQFLPTRDEEADEDDGDDSRPPVESYVQRLKIEDDTKVFSLPLPYAHFVQKLDLPKATVSGTKPLSEQALEELSRTLTSAFLRLLDEAVQAVRLYHNVHNTTIGAAQVGRASVPSYNIIITSEHMHLIPRLREHTLEELHPICCWRRAMRWLKRSRPGA</sequence>
<dbReference type="EMBL" id="CAJMWS010000107">
    <property type="protein sequence ID" value="CAE6364689.1"/>
    <property type="molecule type" value="Genomic_DNA"/>
</dbReference>
<dbReference type="Pfam" id="PF09830">
    <property type="entry name" value="ATP_transf"/>
    <property type="match status" value="1"/>
</dbReference>
<comment type="caution">
    <text evidence="3">The sequence shown here is derived from an EMBL/GenBank/DDBJ whole genome shotgun (WGS) entry which is preliminary data.</text>
</comment>
<dbReference type="InterPro" id="IPR043171">
    <property type="entry name" value="Ap4A_phos1/2-like"/>
</dbReference>
<dbReference type="InterPro" id="IPR045759">
    <property type="entry name" value="Ap4A_phos1/2_N"/>
</dbReference>
<gene>
    <name evidence="3" type="ORF">RDB_LOCUS22025</name>
</gene>
<dbReference type="PANTHER" id="PTHR38420:SF1">
    <property type="entry name" value="PUTATIVE (AFU_ORTHOLOGUE AFUA_5G14690)-RELATED"/>
    <property type="match status" value="1"/>
</dbReference>
<evidence type="ECO:0000259" key="1">
    <source>
        <dbReference type="Pfam" id="PF09830"/>
    </source>
</evidence>
<dbReference type="GO" id="GO:0009117">
    <property type="term" value="P:nucleotide metabolic process"/>
    <property type="evidence" value="ECO:0007669"/>
    <property type="project" value="InterPro"/>
</dbReference>
<dbReference type="GO" id="GO:0003877">
    <property type="term" value="F:ATP:ADP adenylyltransferase activity"/>
    <property type="evidence" value="ECO:0007669"/>
    <property type="project" value="InterPro"/>
</dbReference>
<reference evidence="3" key="1">
    <citation type="submission" date="2021-01" db="EMBL/GenBank/DDBJ databases">
        <authorList>
            <person name="Kaushik A."/>
        </authorList>
    </citation>
    <scope>NUCLEOTIDE SEQUENCE</scope>
    <source>
        <strain evidence="3">AG1-1C</strain>
    </source>
</reference>
<name>A0A8H2WFJ5_9AGAM</name>
<proteinExistence type="predicted"/>
<protein>
    <submittedName>
        <fullName evidence="3">Uncharacterized protein</fullName>
    </submittedName>
</protein>
<dbReference type="InterPro" id="IPR019200">
    <property type="entry name" value="ATP_adenylylTrfase_C"/>
</dbReference>
<accession>A0A8H2WFJ5</accession>
<feature type="domain" description="ATP adenylyltransferase C-terminal" evidence="1">
    <location>
        <begin position="204"/>
        <end position="294"/>
    </location>
</feature>
<dbReference type="InterPro" id="IPR009163">
    <property type="entry name" value="Ap4A_phos1/2"/>
</dbReference>
<evidence type="ECO:0000313" key="4">
    <source>
        <dbReference type="Proteomes" id="UP000663846"/>
    </source>
</evidence>
<dbReference type="Gene3D" id="3.30.428.70">
    <property type="match status" value="1"/>
</dbReference>
<dbReference type="AlphaFoldDB" id="A0A8H2WFJ5"/>
<dbReference type="InterPro" id="IPR036265">
    <property type="entry name" value="HIT-like_sf"/>
</dbReference>
<evidence type="ECO:0000259" key="2">
    <source>
        <dbReference type="Pfam" id="PF19327"/>
    </source>
</evidence>
<feature type="domain" description="Ap4A phosphorylase 1/2 N-terminal" evidence="2">
    <location>
        <begin position="7"/>
        <end position="168"/>
    </location>
</feature>
<evidence type="ECO:0000313" key="3">
    <source>
        <dbReference type="EMBL" id="CAE6364689.1"/>
    </source>
</evidence>
<dbReference type="PANTHER" id="PTHR38420">
    <property type="entry name" value="AP-4-A PHOSPHORYLASE II"/>
    <property type="match status" value="1"/>
</dbReference>
<dbReference type="Pfam" id="PF19327">
    <property type="entry name" value="Ap4A_phos_N"/>
    <property type="match status" value="1"/>
</dbReference>
<dbReference type="SUPFAM" id="SSF54197">
    <property type="entry name" value="HIT-like"/>
    <property type="match status" value="1"/>
</dbReference>